<dbReference type="PANTHER" id="PTHR13847">
    <property type="entry name" value="SARCOSINE DEHYDROGENASE-RELATED"/>
    <property type="match status" value="1"/>
</dbReference>
<accession>A0A918QDY9</accession>
<dbReference type="InterPro" id="IPR006076">
    <property type="entry name" value="FAD-dep_OxRdtase"/>
</dbReference>
<comment type="caution">
    <text evidence="3">The sequence shown here is derived from an EMBL/GenBank/DDBJ whole genome shotgun (WGS) entry which is preliminary data.</text>
</comment>
<evidence type="ECO:0000313" key="3">
    <source>
        <dbReference type="EMBL" id="GGZ39964.1"/>
    </source>
</evidence>
<evidence type="ECO:0000256" key="1">
    <source>
        <dbReference type="ARBA" id="ARBA00023002"/>
    </source>
</evidence>
<reference evidence="3" key="1">
    <citation type="journal article" date="2014" name="Int. J. Syst. Evol. Microbiol.">
        <title>Complete genome sequence of Corynebacterium casei LMG S-19264T (=DSM 44701T), isolated from a smear-ripened cheese.</title>
        <authorList>
            <consortium name="US DOE Joint Genome Institute (JGI-PGF)"/>
            <person name="Walter F."/>
            <person name="Albersmeier A."/>
            <person name="Kalinowski J."/>
            <person name="Ruckert C."/>
        </authorList>
    </citation>
    <scope>NUCLEOTIDE SEQUENCE</scope>
    <source>
        <strain evidence="3">JCM 4815</strain>
    </source>
</reference>
<organism evidence="3 4">
    <name type="scientific">Streptomyces poonensis</name>
    <dbReference type="NCBI Taxonomy" id="68255"/>
    <lineage>
        <taxon>Bacteria</taxon>
        <taxon>Bacillati</taxon>
        <taxon>Actinomycetota</taxon>
        <taxon>Actinomycetes</taxon>
        <taxon>Kitasatosporales</taxon>
        <taxon>Streptomycetaceae</taxon>
        <taxon>Streptomyces</taxon>
    </lineage>
</organism>
<proteinExistence type="predicted"/>
<dbReference type="GO" id="GO:0016491">
    <property type="term" value="F:oxidoreductase activity"/>
    <property type="evidence" value="ECO:0007669"/>
    <property type="project" value="UniProtKB-KW"/>
</dbReference>
<evidence type="ECO:0000259" key="2">
    <source>
        <dbReference type="Pfam" id="PF01266"/>
    </source>
</evidence>
<dbReference type="AlphaFoldDB" id="A0A918QDY9"/>
<gene>
    <name evidence="3" type="ORF">GCM10010365_71010</name>
</gene>
<name>A0A918QDY9_9ACTN</name>
<dbReference type="PANTHER" id="PTHR13847:SF287">
    <property type="entry name" value="FAD-DEPENDENT OXIDOREDUCTASE DOMAIN-CONTAINING PROTEIN 1"/>
    <property type="match status" value="1"/>
</dbReference>
<dbReference type="Gene3D" id="3.50.50.60">
    <property type="entry name" value="FAD/NAD(P)-binding domain"/>
    <property type="match status" value="1"/>
</dbReference>
<dbReference type="Gene3D" id="3.30.9.10">
    <property type="entry name" value="D-Amino Acid Oxidase, subunit A, domain 2"/>
    <property type="match status" value="1"/>
</dbReference>
<dbReference type="RefSeq" id="WP_189866585.1">
    <property type="nucleotide sequence ID" value="NZ_BMVW01000023.1"/>
</dbReference>
<evidence type="ECO:0000313" key="4">
    <source>
        <dbReference type="Proteomes" id="UP000622166"/>
    </source>
</evidence>
<feature type="domain" description="FAD dependent oxidoreductase" evidence="2">
    <location>
        <begin position="10"/>
        <end position="347"/>
    </location>
</feature>
<sequence length="367" mass="39459">MPEQRNTTELLIIGTGVIAMSIAYHCAEAGIDVVLLEPAEPESTATQTAGAFRTYFPGRVHDSELVARSLDDFRSFDATMGADLGVTKTGMLVVADTPEQAAALEAELPAQREAGVQLELLTTAVAIGRNPWLDPADVEAAVWCPQMIHLRADEVLRAYSEGAREHGAHVLSNTIATELDASTGHVGTTRADFTAEAIVIAAGQRTSDIADMAGLKLPLWGQYAELFRTAPVGEADVNAPFTFHPDAGLKTMGIGPSFLVGLERFSTKQGMRDIWYKAARQEVAQRYPRLRDVELHSAWTGTLDVTPSRTALIGKAGGRHERILFAAGFTGHELGQAPATGKIIRDLHLGRRPEVDITPFSLARNGA</sequence>
<dbReference type="EMBL" id="BMVW01000023">
    <property type="protein sequence ID" value="GGZ39964.1"/>
    <property type="molecule type" value="Genomic_DNA"/>
</dbReference>
<keyword evidence="1" id="KW-0560">Oxidoreductase</keyword>
<dbReference type="SUPFAM" id="SSF51905">
    <property type="entry name" value="FAD/NAD(P)-binding domain"/>
    <property type="match status" value="1"/>
</dbReference>
<dbReference type="Proteomes" id="UP000622166">
    <property type="component" value="Unassembled WGS sequence"/>
</dbReference>
<dbReference type="GO" id="GO:0005737">
    <property type="term" value="C:cytoplasm"/>
    <property type="evidence" value="ECO:0007669"/>
    <property type="project" value="TreeGrafter"/>
</dbReference>
<reference evidence="3" key="2">
    <citation type="submission" date="2020-09" db="EMBL/GenBank/DDBJ databases">
        <authorList>
            <person name="Sun Q."/>
            <person name="Ohkuma M."/>
        </authorList>
    </citation>
    <scope>NUCLEOTIDE SEQUENCE</scope>
    <source>
        <strain evidence="3">JCM 4815</strain>
    </source>
</reference>
<protein>
    <submittedName>
        <fullName evidence="3">FAD-dependent oxidoreductase</fullName>
    </submittedName>
</protein>
<keyword evidence="4" id="KW-1185">Reference proteome</keyword>
<dbReference type="InterPro" id="IPR036188">
    <property type="entry name" value="FAD/NAD-bd_sf"/>
</dbReference>
<dbReference type="Pfam" id="PF01266">
    <property type="entry name" value="DAO"/>
    <property type="match status" value="1"/>
</dbReference>